<dbReference type="Proteomes" id="UP000484875">
    <property type="component" value="Unassembled WGS sequence"/>
</dbReference>
<comment type="caution">
    <text evidence="2">The sequence shown here is derived from an EMBL/GenBank/DDBJ whole genome shotgun (WGS) entry which is preliminary data.</text>
</comment>
<gene>
    <name evidence="2" type="ORF">GTP81_22515</name>
</gene>
<reference evidence="2 3" key="1">
    <citation type="submission" date="2019-12" db="EMBL/GenBank/DDBJ databases">
        <title>Novel species isolated from a subtropical stream in China.</title>
        <authorList>
            <person name="Lu H."/>
        </authorList>
    </citation>
    <scope>NUCLEOTIDE SEQUENCE [LARGE SCALE GENOMIC DNA]</scope>
    <source>
        <strain evidence="2 3">FT107W</strain>
    </source>
</reference>
<sequence>MIFCRYCGKQIHESAPSCPQCGGVLHPQLAASAADGGQIWLGITSLILGIICTLILFDDKPMDKDTTIGFVMFAAVAIVSGSVAIKNHFAGRKMAIAGIVLSSIALLAMIGLRT</sequence>
<keyword evidence="3" id="KW-1185">Reference proteome</keyword>
<dbReference type="AlphaFoldDB" id="A0A845HLA3"/>
<protein>
    <submittedName>
        <fullName evidence="2">DUF4190 domain-containing protein</fullName>
    </submittedName>
</protein>
<accession>A0A845HLA3</accession>
<keyword evidence="1" id="KW-1133">Transmembrane helix</keyword>
<proteinExistence type="predicted"/>
<evidence type="ECO:0000256" key="1">
    <source>
        <dbReference type="SAM" id="Phobius"/>
    </source>
</evidence>
<feature type="transmembrane region" description="Helical" evidence="1">
    <location>
        <begin position="69"/>
        <end position="89"/>
    </location>
</feature>
<evidence type="ECO:0000313" key="3">
    <source>
        <dbReference type="Proteomes" id="UP000484875"/>
    </source>
</evidence>
<name>A0A845HLA3_9BURK</name>
<evidence type="ECO:0000313" key="2">
    <source>
        <dbReference type="EMBL" id="MYN19520.1"/>
    </source>
</evidence>
<organism evidence="2 3">
    <name type="scientific">Duganella vulcania</name>
    <dbReference type="NCBI Taxonomy" id="2692166"/>
    <lineage>
        <taxon>Bacteria</taxon>
        <taxon>Pseudomonadati</taxon>
        <taxon>Pseudomonadota</taxon>
        <taxon>Betaproteobacteria</taxon>
        <taxon>Burkholderiales</taxon>
        <taxon>Oxalobacteraceae</taxon>
        <taxon>Telluria group</taxon>
        <taxon>Duganella</taxon>
    </lineage>
</organism>
<feature type="transmembrane region" description="Helical" evidence="1">
    <location>
        <begin position="95"/>
        <end position="112"/>
    </location>
</feature>
<dbReference type="EMBL" id="WWCV01000048">
    <property type="protein sequence ID" value="MYN19520.1"/>
    <property type="molecule type" value="Genomic_DNA"/>
</dbReference>
<feature type="transmembrane region" description="Helical" evidence="1">
    <location>
        <begin position="39"/>
        <end position="57"/>
    </location>
</feature>
<keyword evidence="1" id="KW-0812">Transmembrane</keyword>
<keyword evidence="1" id="KW-0472">Membrane</keyword>